<comment type="caution">
    <text evidence="2">The sequence shown here is derived from an EMBL/GenBank/DDBJ whole genome shotgun (WGS) entry which is preliminary data.</text>
</comment>
<evidence type="ECO:0000313" key="3">
    <source>
        <dbReference type="Proteomes" id="UP000813423"/>
    </source>
</evidence>
<gene>
    <name evidence="2" type="ORF">KXV57_009731</name>
</gene>
<dbReference type="Proteomes" id="UP000813423">
    <property type="component" value="Unassembled WGS sequence"/>
</dbReference>
<protein>
    <submittedName>
        <fullName evidence="2">Uncharacterized protein</fullName>
    </submittedName>
</protein>
<sequence length="841" mass="94172">MIVSIPISPLSSPDGLIRTFGAEASDGVLPCSHCLKTKKACSLNPHWVQLHPPSTAQSPKNPDSNPDNGQRQVKRQRLQPRNKESLEPATMNNMTSLDSLVRLIQASPQGSDVFGWDSLYASGDPPSIANSNESGAMKGQQELESLESLGELSSVASSNNHPADSTLHVGWNGFANPEMTGCGSDSPEVNVQSIDSGLSQGNLIYRSRMSSMPSQWGDSQTGWRRVDRQRNESMNMRDHHALSLSTFGPDHLIMENTNKIFISDSLLQIYHDVLENNLACWLAEDTCPYRLQWRRREPLPIPQKPIAGTKTHQEWGVAWSNRMFQRVRQLDRSAQSAKLIHLTAYENQASSKALNLAVMAFSTQWAQGKRGWDELHGASRCENFMDHKGEELGDEFEQALRQSIWEQAKRALQDVSDLECFRVVFAELIFGLVQKPYSRNEYDLDATIGLATRNLCKSGTNSISPTIADIFAREGPPIFMERGARKMHALKYRFEAYQAGFRQGARSFQSEPNAGAPQEMSAEDGQTIGLLYWLAVMFDTVSSSINERPVVVPDEECQHDGAQRAAKDPLEIPVTNVRWKLDLYAQDDTERPSLLHWPCTYDVATRAVARSAAVKVLLFRHISYLQNGLRNCENGPAIEEIIKATLSVYRYWDVTHGAFFRDLIMNYESVPPRIRSWFPCISIPWHLGSLMLANLIDYVDENRLGCDSYRAKRLHVGLAAKIRRASSIELAQFAAVITPQAIGAIGLKQLPDFHFAVNESPALTEPWTILFIRAFTDAAVFHIGEIEELQNHQWSDIDHTSEALQVSTARAESCIRALRFLGRKSRMAEAIGTVLSKHLDT</sequence>
<evidence type="ECO:0000256" key="1">
    <source>
        <dbReference type="SAM" id="MobiDB-lite"/>
    </source>
</evidence>
<reference evidence="2" key="1">
    <citation type="submission" date="2021-08" db="EMBL/GenBank/DDBJ databases">
        <title>Global Aspergillus fumigatus from environmental and clinical sources.</title>
        <authorList>
            <person name="Barber A."/>
            <person name="Sae-Ong T."/>
        </authorList>
    </citation>
    <scope>NUCLEOTIDE SEQUENCE</scope>
    <source>
        <strain evidence="2">NRZ-2016-071</strain>
    </source>
</reference>
<name>A0A8H4MNT8_ASPFM</name>
<organism evidence="2 3">
    <name type="scientific">Aspergillus fumigatus</name>
    <name type="common">Neosartorya fumigata</name>
    <dbReference type="NCBI Taxonomy" id="746128"/>
    <lineage>
        <taxon>Eukaryota</taxon>
        <taxon>Fungi</taxon>
        <taxon>Dikarya</taxon>
        <taxon>Ascomycota</taxon>
        <taxon>Pezizomycotina</taxon>
        <taxon>Eurotiomycetes</taxon>
        <taxon>Eurotiomycetidae</taxon>
        <taxon>Eurotiales</taxon>
        <taxon>Aspergillaceae</taxon>
        <taxon>Aspergillus</taxon>
        <taxon>Aspergillus subgen. Fumigati</taxon>
    </lineage>
</organism>
<accession>A0A8H4MNT8</accession>
<feature type="compositionally biased region" description="Polar residues" evidence="1">
    <location>
        <begin position="52"/>
        <end position="71"/>
    </location>
</feature>
<feature type="region of interest" description="Disordered" evidence="1">
    <location>
        <begin position="50"/>
        <end position="92"/>
    </location>
</feature>
<evidence type="ECO:0000313" key="2">
    <source>
        <dbReference type="EMBL" id="KAH1898089.1"/>
    </source>
</evidence>
<dbReference type="AlphaFoldDB" id="A0A8H4MNT8"/>
<proteinExistence type="predicted"/>
<dbReference type="EMBL" id="JAIBSC010000099">
    <property type="protein sequence ID" value="KAH1898089.1"/>
    <property type="molecule type" value="Genomic_DNA"/>
</dbReference>